<dbReference type="EMBL" id="JARUXG010000053">
    <property type="protein sequence ID" value="MDG6783883.1"/>
    <property type="molecule type" value="Genomic_DNA"/>
</dbReference>
<protein>
    <submittedName>
        <fullName evidence="1">MCE family protein</fullName>
    </submittedName>
</protein>
<feature type="non-terminal residue" evidence="1">
    <location>
        <position position="1"/>
    </location>
</feature>
<sequence length="159" mass="16768">GKLMFQIAQLTRDVQQRPVGQDLAIAADVSEGVADFMKPFIPGILINVDIADFFATDEAIKQTKGNLNDTGEVLFGALGGLLNKNYPALSSLLDVGLDLARPVARSASGLARTVYTIPQILDSIDKATPQVGERVQLQVALVVQTSPALQSALAVGGPR</sequence>
<accession>A0AAW6RHU2</accession>
<dbReference type="AlphaFoldDB" id="A0AAW6RHU2"/>
<reference evidence="1" key="1">
    <citation type="submission" date="2023-04" db="EMBL/GenBank/DDBJ databases">
        <title>Characterization and analysis of the complete genome of Gordonia rubripertincta 112, the degrader of aromatic and aliphatic compounds.</title>
        <authorList>
            <person name="Frantsuzova E."/>
            <person name="Bogun A."/>
            <person name="Delegan Y."/>
        </authorList>
    </citation>
    <scope>NUCLEOTIDE SEQUENCE</scope>
    <source>
        <strain evidence="1">112</strain>
    </source>
</reference>
<proteinExistence type="predicted"/>
<comment type="caution">
    <text evidence="1">The sequence shown here is derived from an EMBL/GenBank/DDBJ whole genome shotgun (WGS) entry which is preliminary data.</text>
</comment>
<evidence type="ECO:0000313" key="1">
    <source>
        <dbReference type="EMBL" id="MDG6783883.1"/>
    </source>
</evidence>
<organism evidence="1">
    <name type="scientific">Gordonia rubripertincta</name>
    <name type="common">Rhodococcus corallinus</name>
    <dbReference type="NCBI Taxonomy" id="36822"/>
    <lineage>
        <taxon>Bacteria</taxon>
        <taxon>Bacillati</taxon>
        <taxon>Actinomycetota</taxon>
        <taxon>Actinomycetes</taxon>
        <taxon>Mycobacteriales</taxon>
        <taxon>Gordoniaceae</taxon>
        <taxon>Gordonia</taxon>
    </lineage>
</organism>
<gene>
    <name evidence="1" type="ORF">QBL07_24095</name>
</gene>
<name>A0AAW6RHU2_GORRU</name>